<dbReference type="InterPro" id="IPR056366">
    <property type="entry name" value="Ribosomal_eL24"/>
</dbReference>
<dbReference type="OrthoDB" id="10262490at2759"/>
<dbReference type="GO" id="GO:0042273">
    <property type="term" value="P:ribosomal large subunit biogenesis"/>
    <property type="evidence" value="ECO:0007669"/>
    <property type="project" value="TreeGrafter"/>
</dbReference>
<name>A0A1J1GZ49_PLAGA</name>
<dbReference type="GO" id="GO:0005730">
    <property type="term" value="C:nucleolus"/>
    <property type="evidence" value="ECO:0007669"/>
    <property type="project" value="TreeGrafter"/>
</dbReference>
<keyword evidence="3" id="KW-0690">Ribosome biogenesis</keyword>
<dbReference type="GeneID" id="39728795"/>
<gene>
    <name evidence="6" type="ORF">PGAL8A_00027200</name>
</gene>
<dbReference type="InterPro" id="IPR023442">
    <property type="entry name" value="Ribosomal_eL24_CS"/>
</dbReference>
<evidence type="ECO:0000313" key="7">
    <source>
        <dbReference type="Proteomes" id="UP000220797"/>
    </source>
</evidence>
<evidence type="ECO:0000256" key="3">
    <source>
        <dbReference type="ARBA" id="ARBA00022517"/>
    </source>
</evidence>
<dbReference type="SUPFAM" id="SSF57716">
    <property type="entry name" value="Glucocorticoid receptor-like (DNA-binding domain)"/>
    <property type="match status" value="1"/>
</dbReference>
<dbReference type="PANTHER" id="PTHR10792">
    <property type="entry name" value="60S RIBOSOMAL PROTEIN L24"/>
    <property type="match status" value="1"/>
</dbReference>
<dbReference type="GO" id="GO:0003735">
    <property type="term" value="F:structural constituent of ribosome"/>
    <property type="evidence" value="ECO:0007669"/>
    <property type="project" value="InterPro"/>
</dbReference>
<comment type="caution">
    <text evidence="6">The sequence shown here is derived from an EMBL/GenBank/DDBJ whole genome shotgun (WGS) entry which is preliminary data.</text>
</comment>
<comment type="subcellular location">
    <subcellularLocation>
        <location evidence="1">Nucleus</location>
    </subcellularLocation>
</comment>
<protein>
    <submittedName>
        <fullName evidence="6">60S ribosomal subunit protein L24-2, putative</fullName>
    </submittedName>
</protein>
<dbReference type="InterPro" id="IPR038630">
    <property type="entry name" value="L24e/L24_sf"/>
</dbReference>
<keyword evidence="7" id="KW-1185">Reference proteome</keyword>
<organism evidence="6 7">
    <name type="scientific">Plasmodium gallinaceum</name>
    <dbReference type="NCBI Taxonomy" id="5849"/>
    <lineage>
        <taxon>Eukaryota</taxon>
        <taxon>Sar</taxon>
        <taxon>Alveolata</taxon>
        <taxon>Apicomplexa</taxon>
        <taxon>Aconoidasida</taxon>
        <taxon>Haemosporida</taxon>
        <taxon>Plasmodiidae</taxon>
        <taxon>Plasmodium</taxon>
        <taxon>Plasmodium (Haemamoeba)</taxon>
    </lineage>
</organism>
<feature type="domain" description="TRASH" evidence="5">
    <location>
        <begin position="6"/>
        <end position="44"/>
    </location>
</feature>
<reference evidence="6" key="1">
    <citation type="submission" date="2015-04" db="EMBL/GenBank/DDBJ databases">
        <authorList>
            <consortium name="Pathogen Informatics"/>
        </authorList>
    </citation>
    <scope>NUCLEOTIDE SEQUENCE [LARGE SCALE GENOMIC DNA]</scope>
    <source>
        <strain evidence="6">8A</strain>
    </source>
</reference>
<evidence type="ECO:0000256" key="2">
    <source>
        <dbReference type="ARBA" id="ARBA00005647"/>
    </source>
</evidence>
<dbReference type="PROSITE" id="PS01073">
    <property type="entry name" value="RIBOSOMAL_L24E"/>
    <property type="match status" value="1"/>
</dbReference>
<dbReference type="CDD" id="cd00472">
    <property type="entry name" value="Ribosomal_L24e_L24"/>
    <property type="match status" value="1"/>
</dbReference>
<dbReference type="RefSeq" id="XP_028530637.1">
    <property type="nucleotide sequence ID" value="XM_028674267.1"/>
</dbReference>
<dbReference type="EMBL" id="CVMV01000117">
    <property type="protein sequence ID" value="CRG97837.1"/>
    <property type="molecule type" value="Genomic_DNA"/>
</dbReference>
<evidence type="ECO:0000259" key="5">
    <source>
        <dbReference type="SMART" id="SM00746"/>
    </source>
</evidence>
<dbReference type="PANTHER" id="PTHR10792:SF8">
    <property type="entry name" value="RIBOSOME BIOGENESIS PROTEIN RLP24-RELATED"/>
    <property type="match status" value="1"/>
</dbReference>
<evidence type="ECO:0000256" key="1">
    <source>
        <dbReference type="ARBA" id="ARBA00004123"/>
    </source>
</evidence>
<dbReference type="InterPro" id="IPR011017">
    <property type="entry name" value="TRASH_dom"/>
</dbReference>
<dbReference type="InterPro" id="IPR000988">
    <property type="entry name" value="Ribosomal_eL24-rel_N"/>
</dbReference>
<dbReference type="SMART" id="SM00746">
    <property type="entry name" value="TRASH"/>
    <property type="match status" value="1"/>
</dbReference>
<dbReference type="Gene3D" id="2.30.170.20">
    <property type="entry name" value="Ribosomal protein L24e"/>
    <property type="match status" value="1"/>
</dbReference>
<keyword evidence="4" id="KW-0539">Nucleus</keyword>
<evidence type="ECO:0000256" key="4">
    <source>
        <dbReference type="ARBA" id="ARBA00023242"/>
    </source>
</evidence>
<dbReference type="Pfam" id="PF01246">
    <property type="entry name" value="Ribosomal_L24e"/>
    <property type="match status" value="1"/>
</dbReference>
<sequence length="201" mass="24658">MRIEKCWYCSGNIYPGHGIFFIRNDANIFRFCRSKCHKHFKAKHNPRKIKWTKIYRKERKKELNYDKTYEFEKIRNEPIKYDRDLYIKTINAIKKIDEIKEKRKLRYYKNRIKESSEKNINLSLNYIKKNPLLLKNTEYENTINDLISNEKEENKMNLIKNTFESEDIIHKEKDDLIKFKADINSIKETTEYKKNKFLELV</sequence>
<dbReference type="VEuPathDB" id="PlasmoDB:PGAL8A_00027200"/>
<dbReference type="Proteomes" id="UP000220797">
    <property type="component" value="Unassembled WGS sequence"/>
</dbReference>
<comment type="similarity">
    <text evidence="2">Belongs to the eukaryotic ribosomal protein eL24 family.</text>
</comment>
<proteinExistence type="inferred from homology"/>
<evidence type="ECO:0000313" key="6">
    <source>
        <dbReference type="EMBL" id="CRG97837.1"/>
    </source>
</evidence>
<dbReference type="AlphaFoldDB" id="A0A1J1GZ49"/>
<accession>A0A1J1GZ49</accession>
<dbReference type="OMA" id="HNPRKVK"/>
<dbReference type="FunFam" id="2.30.170.20:FF:000001">
    <property type="entry name" value="probable ribosome biogenesis protein RLP24"/>
    <property type="match status" value="1"/>
</dbReference>